<feature type="transmembrane region" description="Helical" evidence="2">
    <location>
        <begin position="37"/>
        <end position="56"/>
    </location>
</feature>
<keyword evidence="1" id="KW-0175">Coiled coil</keyword>
<keyword evidence="2" id="KW-1133">Transmembrane helix</keyword>
<keyword evidence="4" id="KW-1185">Reference proteome</keyword>
<evidence type="ECO:0000313" key="4">
    <source>
        <dbReference type="Proteomes" id="UP001595772"/>
    </source>
</evidence>
<sequence length="126" mass="15108">MSSKKETITRLDSNYMQQYDAYIERQKRKKQRLIRRLVLFSIIIAIAIGSMAAYHFNQRELQAEKLEQYEQLEEELTTLKKEEANLTEEIELLKDEDYVLDIARTNYFFSKEGELIFKLPDEEPSY</sequence>
<organism evidence="3 4">
    <name type="scientific">Oceanobacillus longus</name>
    <dbReference type="NCBI Taxonomy" id="930120"/>
    <lineage>
        <taxon>Bacteria</taxon>
        <taxon>Bacillati</taxon>
        <taxon>Bacillota</taxon>
        <taxon>Bacilli</taxon>
        <taxon>Bacillales</taxon>
        <taxon>Bacillaceae</taxon>
        <taxon>Oceanobacillus</taxon>
    </lineage>
</organism>
<dbReference type="Proteomes" id="UP001595772">
    <property type="component" value="Unassembled WGS sequence"/>
</dbReference>
<gene>
    <name evidence="3" type="ORF">ACFOUV_09940</name>
</gene>
<evidence type="ECO:0000256" key="1">
    <source>
        <dbReference type="SAM" id="Coils"/>
    </source>
</evidence>
<dbReference type="InterPro" id="IPR007060">
    <property type="entry name" value="FtsL/DivIC"/>
</dbReference>
<reference evidence="4" key="1">
    <citation type="journal article" date="2019" name="Int. J. Syst. Evol. Microbiol.">
        <title>The Global Catalogue of Microorganisms (GCM) 10K type strain sequencing project: providing services to taxonomists for standard genome sequencing and annotation.</title>
        <authorList>
            <consortium name="The Broad Institute Genomics Platform"/>
            <consortium name="The Broad Institute Genome Sequencing Center for Infectious Disease"/>
            <person name="Wu L."/>
            <person name="Ma J."/>
        </authorList>
    </citation>
    <scope>NUCLEOTIDE SEQUENCE [LARGE SCALE GENOMIC DNA]</scope>
    <source>
        <strain evidence="4">IBRC-M 10703</strain>
    </source>
</reference>
<keyword evidence="2" id="KW-0472">Membrane</keyword>
<dbReference type="PANTHER" id="PTHR40027">
    <property type="entry name" value="CELL DIVISION PROTEIN DIVIC"/>
    <property type="match status" value="1"/>
</dbReference>
<dbReference type="EMBL" id="JBHSAO010000007">
    <property type="protein sequence ID" value="MFC4024113.1"/>
    <property type="molecule type" value="Genomic_DNA"/>
</dbReference>
<comment type="caution">
    <text evidence="3">The sequence shown here is derived from an EMBL/GenBank/DDBJ whole genome shotgun (WGS) entry which is preliminary data.</text>
</comment>
<feature type="coiled-coil region" evidence="1">
    <location>
        <begin position="62"/>
        <end position="96"/>
    </location>
</feature>
<dbReference type="PANTHER" id="PTHR40027:SF1">
    <property type="entry name" value="CELL DIVISION PROTEIN DIVIC"/>
    <property type="match status" value="1"/>
</dbReference>
<proteinExistence type="predicted"/>
<dbReference type="InterPro" id="IPR039076">
    <property type="entry name" value="DivIC"/>
</dbReference>
<dbReference type="RefSeq" id="WP_379496617.1">
    <property type="nucleotide sequence ID" value="NZ_JBHSAO010000007.1"/>
</dbReference>
<dbReference type="Pfam" id="PF04977">
    <property type="entry name" value="DivIC"/>
    <property type="match status" value="1"/>
</dbReference>
<evidence type="ECO:0000256" key="2">
    <source>
        <dbReference type="SAM" id="Phobius"/>
    </source>
</evidence>
<protein>
    <submittedName>
        <fullName evidence="3">Septum formation initiator family protein</fullName>
    </submittedName>
</protein>
<keyword evidence="2" id="KW-0812">Transmembrane</keyword>
<accession>A0ABV8GX03</accession>
<evidence type="ECO:0000313" key="3">
    <source>
        <dbReference type="EMBL" id="MFC4024113.1"/>
    </source>
</evidence>
<name>A0ABV8GX03_9BACI</name>